<dbReference type="InterPro" id="IPR014210">
    <property type="entry name" value="Cyt_o_ubiqinol_oxidase_su4"/>
</dbReference>
<protein>
    <recommendedName>
        <fullName evidence="4">Cytochrome bo(3) ubiquinol oxidase subunit 4</fullName>
    </recommendedName>
    <alternativeName>
        <fullName evidence="16">Cytochrome o ubiquinol oxidase subunit 4</fullName>
    </alternativeName>
    <alternativeName>
        <fullName evidence="13">Oxidase bo(3) subunit 4</fullName>
    </alternativeName>
    <alternativeName>
        <fullName evidence="14">Ubiquinol oxidase polypeptide IV</fullName>
    </alternativeName>
    <alternativeName>
        <fullName evidence="15">Ubiquinol oxidase subunit 4</fullName>
    </alternativeName>
</protein>
<keyword evidence="8" id="KW-0249">Electron transport</keyword>
<comment type="function">
    <text evidence="12">Cytochrome bo(3) ubiquinol terminal oxidase is the component of the aerobic respiratory chain of E.coli that predominates when cells are grown at high aeration. Has proton pump activity across the membrane in addition to electron transfer, pumping 2 protons/electron.</text>
</comment>
<dbReference type="EMBL" id="LAQT01000031">
    <property type="protein sequence ID" value="KPC50171.1"/>
    <property type="molecule type" value="Genomic_DNA"/>
</dbReference>
<keyword evidence="10" id="KW-0560">Oxidoreductase</keyword>
<dbReference type="OrthoDB" id="2375888at2"/>
<gene>
    <name evidence="19" type="primary">cyoD</name>
    <name evidence="19" type="ORF">WG78_18240</name>
</gene>
<evidence type="ECO:0000256" key="12">
    <source>
        <dbReference type="ARBA" id="ARBA00025694"/>
    </source>
</evidence>
<evidence type="ECO:0000256" key="10">
    <source>
        <dbReference type="ARBA" id="ARBA00023002"/>
    </source>
</evidence>
<sequence length="146" mass="15406">MANANDRSSNIPDNTPEQHGHAEGQGHDAQGKPPGETPDLRAGVLKYLAGLGGSIILTLASFWAAGTDQVWGPGIPVLLAALAIAQMGVHLVFFLHISSGPENTNNILALAFGVFVVALVVFGSMIIMANLNSHMLPMDKLLQMQR</sequence>
<evidence type="ECO:0000256" key="7">
    <source>
        <dbReference type="ARBA" id="ARBA00022692"/>
    </source>
</evidence>
<dbReference type="GO" id="GO:0009319">
    <property type="term" value="C:cytochrome o ubiquinol oxidase complex"/>
    <property type="evidence" value="ECO:0007669"/>
    <property type="project" value="TreeGrafter"/>
</dbReference>
<evidence type="ECO:0000313" key="19">
    <source>
        <dbReference type="EMBL" id="KPC50171.1"/>
    </source>
</evidence>
<dbReference type="NCBIfam" id="TIGR02847">
    <property type="entry name" value="CyoD"/>
    <property type="match status" value="1"/>
</dbReference>
<accession>A0A0N0XI30</accession>
<evidence type="ECO:0000256" key="18">
    <source>
        <dbReference type="SAM" id="Phobius"/>
    </source>
</evidence>
<evidence type="ECO:0000256" key="8">
    <source>
        <dbReference type="ARBA" id="ARBA00022982"/>
    </source>
</evidence>
<dbReference type="InterPro" id="IPR005171">
    <property type="entry name" value="Cyt_c_oxidase_su4_prok"/>
</dbReference>
<dbReference type="PANTHER" id="PTHR36835:SF1">
    <property type="entry name" value="CYTOCHROME BO(3) UBIQUINOL OXIDASE SUBUNIT 4"/>
    <property type="match status" value="1"/>
</dbReference>
<evidence type="ECO:0000256" key="15">
    <source>
        <dbReference type="ARBA" id="ARBA00031887"/>
    </source>
</evidence>
<evidence type="ECO:0000256" key="2">
    <source>
        <dbReference type="ARBA" id="ARBA00008079"/>
    </source>
</evidence>
<dbReference type="STRING" id="857265.WG78_18240"/>
<feature type="transmembrane region" description="Helical" evidence="18">
    <location>
        <begin position="107"/>
        <end position="131"/>
    </location>
</feature>
<keyword evidence="9 18" id="KW-1133">Transmembrane helix</keyword>
<comment type="subcellular location">
    <subcellularLocation>
        <location evidence="1">Cell membrane</location>
        <topology evidence="1">Multi-pass membrane protein</topology>
    </subcellularLocation>
</comment>
<feature type="region of interest" description="Disordered" evidence="17">
    <location>
        <begin position="1"/>
        <end position="36"/>
    </location>
</feature>
<evidence type="ECO:0000256" key="13">
    <source>
        <dbReference type="ARBA" id="ARBA00030071"/>
    </source>
</evidence>
<dbReference type="RefSeq" id="WP_083459341.1">
    <property type="nucleotide sequence ID" value="NZ_LAQT01000031.1"/>
</dbReference>
<dbReference type="GO" id="GO:0009486">
    <property type="term" value="F:cytochrome bo3 ubiquinol oxidase activity"/>
    <property type="evidence" value="ECO:0007669"/>
    <property type="project" value="InterPro"/>
</dbReference>
<evidence type="ECO:0000256" key="11">
    <source>
        <dbReference type="ARBA" id="ARBA00023136"/>
    </source>
</evidence>
<keyword evidence="6" id="KW-1003">Cell membrane</keyword>
<evidence type="ECO:0000256" key="17">
    <source>
        <dbReference type="SAM" id="MobiDB-lite"/>
    </source>
</evidence>
<evidence type="ECO:0000313" key="20">
    <source>
        <dbReference type="Proteomes" id="UP000037939"/>
    </source>
</evidence>
<comment type="subunit">
    <text evidence="3">Heterooctamer of two A chains, two B chains, two C chains and two D chains.</text>
</comment>
<dbReference type="InterPro" id="IPR050968">
    <property type="entry name" value="Cytochrome_c_oxidase_bac_sub4"/>
</dbReference>
<keyword evidence="20" id="KW-1185">Reference proteome</keyword>
<name>A0A0N0XI30_9NEIS</name>
<reference evidence="19 20" key="1">
    <citation type="submission" date="2015-07" db="EMBL/GenBank/DDBJ databases">
        <title>Draft genome sequence of the Amantichitinum ursilacus IGB-41, a new chitin-degrading bacterium.</title>
        <authorList>
            <person name="Kirstahler P."/>
            <person name="Guenther M."/>
            <person name="Grumaz C."/>
            <person name="Rupp S."/>
            <person name="Zibek S."/>
            <person name="Sohn K."/>
        </authorList>
    </citation>
    <scope>NUCLEOTIDE SEQUENCE [LARGE SCALE GENOMIC DNA]</scope>
    <source>
        <strain evidence="19 20">IGB-41</strain>
    </source>
</reference>
<keyword evidence="5" id="KW-0813">Transport</keyword>
<evidence type="ECO:0000256" key="5">
    <source>
        <dbReference type="ARBA" id="ARBA00022448"/>
    </source>
</evidence>
<dbReference type="AlphaFoldDB" id="A0A0N0XI30"/>
<dbReference type="GO" id="GO:0015990">
    <property type="term" value="P:electron transport coupled proton transport"/>
    <property type="evidence" value="ECO:0007669"/>
    <property type="project" value="InterPro"/>
</dbReference>
<organism evidence="19 20">
    <name type="scientific">Amantichitinum ursilacus</name>
    <dbReference type="NCBI Taxonomy" id="857265"/>
    <lineage>
        <taxon>Bacteria</taxon>
        <taxon>Pseudomonadati</taxon>
        <taxon>Pseudomonadota</taxon>
        <taxon>Betaproteobacteria</taxon>
        <taxon>Neisseriales</taxon>
        <taxon>Chitinibacteraceae</taxon>
        <taxon>Amantichitinum</taxon>
    </lineage>
</organism>
<feature type="transmembrane region" description="Helical" evidence="18">
    <location>
        <begin position="44"/>
        <end position="65"/>
    </location>
</feature>
<feature type="compositionally biased region" description="Polar residues" evidence="17">
    <location>
        <begin position="1"/>
        <end position="15"/>
    </location>
</feature>
<evidence type="ECO:0000256" key="14">
    <source>
        <dbReference type="ARBA" id="ARBA00030211"/>
    </source>
</evidence>
<dbReference type="PANTHER" id="PTHR36835">
    <property type="entry name" value="CYTOCHROME BO(3) UBIQUINOL OXIDASE SUBUNIT 4"/>
    <property type="match status" value="1"/>
</dbReference>
<comment type="caution">
    <text evidence="19">The sequence shown here is derived from an EMBL/GenBank/DDBJ whole genome shotgun (WGS) entry which is preliminary data.</text>
</comment>
<evidence type="ECO:0000256" key="1">
    <source>
        <dbReference type="ARBA" id="ARBA00004651"/>
    </source>
</evidence>
<dbReference type="GO" id="GO:0015078">
    <property type="term" value="F:proton transmembrane transporter activity"/>
    <property type="evidence" value="ECO:0007669"/>
    <property type="project" value="TreeGrafter"/>
</dbReference>
<evidence type="ECO:0000256" key="4">
    <source>
        <dbReference type="ARBA" id="ARBA00014689"/>
    </source>
</evidence>
<evidence type="ECO:0000256" key="16">
    <source>
        <dbReference type="ARBA" id="ARBA00032185"/>
    </source>
</evidence>
<keyword evidence="11 18" id="KW-0472">Membrane</keyword>
<feature type="transmembrane region" description="Helical" evidence="18">
    <location>
        <begin position="77"/>
        <end position="95"/>
    </location>
</feature>
<proteinExistence type="inferred from homology"/>
<dbReference type="PATRIC" id="fig|857265.3.peg.3731"/>
<feature type="compositionally biased region" description="Basic and acidic residues" evidence="17">
    <location>
        <begin position="16"/>
        <end position="30"/>
    </location>
</feature>
<dbReference type="Proteomes" id="UP000037939">
    <property type="component" value="Unassembled WGS sequence"/>
</dbReference>
<evidence type="ECO:0000256" key="9">
    <source>
        <dbReference type="ARBA" id="ARBA00022989"/>
    </source>
</evidence>
<keyword evidence="7 18" id="KW-0812">Transmembrane</keyword>
<dbReference type="Pfam" id="PF03626">
    <property type="entry name" value="COX4_pro"/>
    <property type="match status" value="1"/>
</dbReference>
<comment type="similarity">
    <text evidence="2">Belongs to the cytochrome c oxidase bacterial subunit 4 family.</text>
</comment>
<dbReference type="GO" id="GO:0005886">
    <property type="term" value="C:plasma membrane"/>
    <property type="evidence" value="ECO:0007669"/>
    <property type="project" value="UniProtKB-SubCell"/>
</dbReference>
<dbReference type="GO" id="GO:0019646">
    <property type="term" value="P:aerobic electron transport chain"/>
    <property type="evidence" value="ECO:0007669"/>
    <property type="project" value="TreeGrafter"/>
</dbReference>
<evidence type="ECO:0000256" key="6">
    <source>
        <dbReference type="ARBA" id="ARBA00022475"/>
    </source>
</evidence>
<evidence type="ECO:0000256" key="3">
    <source>
        <dbReference type="ARBA" id="ARBA00011700"/>
    </source>
</evidence>